<dbReference type="GeneID" id="6449899"/>
<accession>B3VCJ1</accession>
<gene>
    <name evidence="2" type="ORF">ASE_0015</name>
</gene>
<reference evidence="2 3" key="1">
    <citation type="submission" date="2008-05" db="EMBL/GenBank/DDBJ databases">
        <title>Genomic sequences and analysis of several T7-like bacteriophages.</title>
        <authorList>
            <person name="Savalia D."/>
            <person name="Severinov K."/>
            <person name="Molineux I."/>
        </authorList>
    </citation>
    <scope>NUCLEOTIDE SEQUENCE [LARGE SCALE GENOMIC DNA]</scope>
</reference>
<keyword evidence="1" id="KW-1133">Transmembrane helix</keyword>
<evidence type="ECO:0000256" key="1">
    <source>
        <dbReference type="SAM" id="Phobius"/>
    </source>
</evidence>
<dbReference type="RefSeq" id="YP_002003327.1">
    <property type="nucleotide sequence ID" value="NC_011038.1"/>
</dbReference>
<keyword evidence="1" id="KW-0812">Transmembrane</keyword>
<protein>
    <submittedName>
        <fullName evidence="2">Uncharacterized protein</fullName>
    </submittedName>
</protein>
<feature type="transmembrane region" description="Helical" evidence="1">
    <location>
        <begin position="7"/>
        <end position="26"/>
    </location>
</feature>
<dbReference type="KEGG" id="vg:6449899"/>
<proteinExistence type="predicted"/>
<dbReference type="Proteomes" id="UP000000623">
    <property type="component" value="Segment"/>
</dbReference>
<name>B3VCJ1_9CAUD</name>
<keyword evidence="1" id="KW-0472">Membrane</keyword>
<dbReference type="EMBL" id="EU734170">
    <property type="protein sequence ID" value="ACF15696.1"/>
    <property type="molecule type" value="Genomic_DNA"/>
</dbReference>
<dbReference type="PROSITE" id="PS51257">
    <property type="entry name" value="PROKAR_LIPOPROTEIN"/>
    <property type="match status" value="1"/>
</dbReference>
<evidence type="ECO:0000313" key="2">
    <source>
        <dbReference type="EMBL" id="ACF15696.1"/>
    </source>
</evidence>
<evidence type="ECO:0000313" key="3">
    <source>
        <dbReference type="Proteomes" id="UP000000623"/>
    </source>
</evidence>
<sequence>MYNLKEHVFVILICVLIIGGACLRPFL</sequence>
<organism evidence="2 3">
    <name type="scientific">Yersinia phage Yepe2</name>
    <dbReference type="NCBI Taxonomy" id="532078"/>
    <lineage>
        <taxon>Viruses</taxon>
        <taxon>Duplodnaviria</taxon>
        <taxon>Heunggongvirae</taxon>
        <taxon>Uroviricota</taxon>
        <taxon>Caudoviricetes</taxon>
        <taxon>Autographivirales</taxon>
        <taxon>Autotranscriptaviridae</taxon>
        <taxon>Studiervirinae</taxon>
        <taxon>Berlinvirus</taxon>
        <taxon>Berlinvirus Yepe2</taxon>
    </lineage>
</organism>